<evidence type="ECO:0008006" key="3">
    <source>
        <dbReference type="Google" id="ProtNLM"/>
    </source>
</evidence>
<protein>
    <recommendedName>
        <fullName evidence="3">Pyrimidine 5'-nucleotidase</fullName>
    </recommendedName>
</protein>
<dbReference type="InterPro" id="IPR010237">
    <property type="entry name" value="Pyr-5-nucltdase"/>
</dbReference>
<dbReference type="InterPro" id="IPR023214">
    <property type="entry name" value="HAD_sf"/>
</dbReference>
<proteinExistence type="predicted"/>
<dbReference type="GO" id="GO:0008252">
    <property type="term" value="F:nucleotidase activity"/>
    <property type="evidence" value="ECO:0007669"/>
    <property type="project" value="TreeGrafter"/>
</dbReference>
<dbReference type="PANTHER" id="PTHR47438">
    <property type="entry name" value="PHOSPHATE METABOLISM PROTEIN 8-RELATED"/>
    <property type="match status" value="1"/>
</dbReference>
<dbReference type="VEuPathDB" id="FungiDB:SPBR_01007"/>
<dbReference type="InterPro" id="IPR052791">
    <property type="entry name" value="SSM1_domain"/>
</dbReference>
<dbReference type="GO" id="GO:0006206">
    <property type="term" value="P:pyrimidine nucleobase metabolic process"/>
    <property type="evidence" value="ECO:0007669"/>
    <property type="project" value="TreeGrafter"/>
</dbReference>
<dbReference type="NCBIfam" id="TIGR01509">
    <property type="entry name" value="HAD-SF-IA-v3"/>
    <property type="match status" value="1"/>
</dbReference>
<evidence type="ECO:0000313" key="2">
    <source>
        <dbReference type="Proteomes" id="UP000031575"/>
    </source>
</evidence>
<sequence>MAKLIDEYFANHLSLPWDEAVRLHKEYYQNYGLALEGLVRHHQIDPLDYNAKVDDALPLDEIIKPNPVLKQLLQDIDRDKVRLWLLTNAYVTHGRRVVRLLEIEEHFEGITFCDYGSTPLLCKPHKDMFAKAMRDAGIERVEDCFFVDDSYINCKGAKEFGWTVAHLVEEGVTSPRTPASQFQISTLSELRTIYPQLFKSSSS</sequence>
<name>A0A0C2EUE0_9PEZI</name>
<dbReference type="Proteomes" id="UP000031575">
    <property type="component" value="Unassembled WGS sequence"/>
</dbReference>
<reference evidence="1 2" key="1">
    <citation type="journal article" date="2014" name="BMC Genomics">
        <title>Comparative genomics of the major fungal agents of human and animal Sporotrichosis: Sporothrix schenckii and Sporothrix brasiliensis.</title>
        <authorList>
            <person name="Teixeira M.M."/>
            <person name="de Almeida L.G."/>
            <person name="Kubitschek-Barreira P."/>
            <person name="Alves F.L."/>
            <person name="Kioshima E.S."/>
            <person name="Abadio A.K."/>
            <person name="Fernandes L."/>
            <person name="Derengowski L.S."/>
            <person name="Ferreira K.S."/>
            <person name="Souza R.C."/>
            <person name="Ruiz J.C."/>
            <person name="de Andrade N.C."/>
            <person name="Paes H.C."/>
            <person name="Nicola A.M."/>
            <person name="Albuquerque P."/>
            <person name="Gerber A.L."/>
            <person name="Martins V.P."/>
            <person name="Peconick L.D."/>
            <person name="Neto A.V."/>
            <person name="Chaucanez C.B."/>
            <person name="Silva P.A."/>
            <person name="Cunha O.L."/>
            <person name="de Oliveira F.F."/>
            <person name="dos Santos T.C."/>
            <person name="Barros A.L."/>
            <person name="Soares M.A."/>
            <person name="de Oliveira L.M."/>
            <person name="Marini M.M."/>
            <person name="Villalobos-Duno H."/>
            <person name="Cunha M.M."/>
            <person name="de Hoog S."/>
            <person name="da Silveira J.F."/>
            <person name="Henrissat B."/>
            <person name="Nino-Vega G.A."/>
            <person name="Cisalpino P.S."/>
            <person name="Mora-Montes H.M."/>
            <person name="Almeida S.R."/>
            <person name="Stajich J.E."/>
            <person name="Lopes-Bezerra L.M."/>
            <person name="Vasconcelos A.T."/>
            <person name="Felipe M.S."/>
        </authorList>
    </citation>
    <scope>NUCLEOTIDE SEQUENCE [LARGE SCALE GENOMIC DNA]</scope>
    <source>
        <strain evidence="1 2">5110</strain>
    </source>
</reference>
<dbReference type="EMBL" id="AWTV01000008">
    <property type="protein sequence ID" value="KIH90144.1"/>
    <property type="molecule type" value="Genomic_DNA"/>
</dbReference>
<evidence type="ECO:0000313" key="1">
    <source>
        <dbReference type="EMBL" id="KIH90144.1"/>
    </source>
</evidence>
<gene>
    <name evidence="1" type="ORF">SPBR_01007</name>
</gene>
<dbReference type="SUPFAM" id="SSF56784">
    <property type="entry name" value="HAD-like"/>
    <property type="match status" value="1"/>
</dbReference>
<dbReference type="GeneID" id="63674247"/>
<dbReference type="PANTHER" id="PTHR47438:SF1">
    <property type="entry name" value="PHOSPHATE METABOLISM PROTEIN 8-RELATED"/>
    <property type="match status" value="1"/>
</dbReference>
<dbReference type="Pfam" id="PF00702">
    <property type="entry name" value="Hydrolase"/>
    <property type="match status" value="1"/>
</dbReference>
<dbReference type="AlphaFoldDB" id="A0A0C2EUE0"/>
<dbReference type="Gene3D" id="1.10.150.450">
    <property type="match status" value="1"/>
</dbReference>
<dbReference type="NCBIfam" id="TIGR01993">
    <property type="entry name" value="Pyr-5-nucltdase"/>
    <property type="match status" value="1"/>
</dbReference>
<dbReference type="HOGENOM" id="CLU_059493_0_0_1"/>
<dbReference type="OrthoDB" id="1065058at2759"/>
<keyword evidence="2" id="KW-1185">Reference proteome</keyword>
<dbReference type="InterPro" id="IPR036412">
    <property type="entry name" value="HAD-like_sf"/>
</dbReference>
<dbReference type="GO" id="GO:0009166">
    <property type="term" value="P:nucleotide catabolic process"/>
    <property type="evidence" value="ECO:0007669"/>
    <property type="project" value="TreeGrafter"/>
</dbReference>
<accession>A0A0C2EUE0</accession>
<dbReference type="Gene3D" id="3.40.50.1000">
    <property type="entry name" value="HAD superfamily/HAD-like"/>
    <property type="match status" value="1"/>
</dbReference>
<organism evidence="1 2">
    <name type="scientific">Sporothrix brasiliensis 5110</name>
    <dbReference type="NCBI Taxonomy" id="1398154"/>
    <lineage>
        <taxon>Eukaryota</taxon>
        <taxon>Fungi</taxon>
        <taxon>Dikarya</taxon>
        <taxon>Ascomycota</taxon>
        <taxon>Pezizomycotina</taxon>
        <taxon>Sordariomycetes</taxon>
        <taxon>Sordariomycetidae</taxon>
        <taxon>Ophiostomatales</taxon>
        <taxon>Ophiostomataceae</taxon>
        <taxon>Sporothrix</taxon>
    </lineage>
</organism>
<dbReference type="InterPro" id="IPR006439">
    <property type="entry name" value="HAD-SF_hydro_IA"/>
</dbReference>
<dbReference type="RefSeq" id="XP_040618154.1">
    <property type="nucleotide sequence ID" value="XM_040759326.1"/>
</dbReference>
<comment type="caution">
    <text evidence="1">The sequence shown here is derived from an EMBL/GenBank/DDBJ whole genome shotgun (WGS) entry which is preliminary data.</text>
</comment>